<evidence type="ECO:0000259" key="14">
    <source>
        <dbReference type="Pfam" id="PF00593"/>
    </source>
</evidence>
<evidence type="ECO:0000256" key="5">
    <source>
        <dbReference type="ARBA" id="ARBA00022692"/>
    </source>
</evidence>
<keyword evidence="13" id="KW-0732">Signal</keyword>
<keyword evidence="17" id="KW-1185">Reference proteome</keyword>
<dbReference type="Pfam" id="PF00593">
    <property type="entry name" value="TonB_dep_Rec_b-barrel"/>
    <property type="match status" value="1"/>
</dbReference>
<gene>
    <name evidence="16" type="ORF">IFJ75_03230</name>
</gene>
<keyword evidence="6" id="KW-0408">Iron</keyword>
<dbReference type="InterPro" id="IPR036942">
    <property type="entry name" value="Beta-barrel_TonB_sf"/>
</dbReference>
<dbReference type="Proteomes" id="UP000663918">
    <property type="component" value="Chromosome"/>
</dbReference>
<evidence type="ECO:0000256" key="7">
    <source>
        <dbReference type="ARBA" id="ARBA00023065"/>
    </source>
</evidence>
<evidence type="ECO:0000256" key="4">
    <source>
        <dbReference type="ARBA" id="ARBA00022496"/>
    </source>
</evidence>
<evidence type="ECO:0000256" key="3">
    <source>
        <dbReference type="ARBA" id="ARBA00022452"/>
    </source>
</evidence>
<dbReference type="AlphaFoldDB" id="A0A975C164"/>
<sequence length="739" mass="80649">MKAWLGRKGLMLGVSVVALASAPAAVWAQNATPAAQDAQATTVDDIIVSAQRRDQNKQDVPVTVTVLGGEQIDEARIQTVQDVVGRTPGLQFDAYPASEPRLSVRGVSSSDRGAAGDPSSAVFVDEVYYGRPAAINFDSFDLQRIEVLKGPQGTLFGRNVVGGAVNVVTNRPDLNSFEAAAEGSLGNFNSRDLAGMINLPFADGKAAVRIGVSIHQHDGYVDRIVDGGKEGEVDDQDSQSARIQLRAEPVETFRLNLTVDYARDRANGPSNRALYDDGSGALSGLYVINWDRDFNNSTFDGQQDRDTWGVRAKAEWDLPFATLSYLGAYRDLDYFALYDFDGSATPTGLPEGLGGISGGTDEQSKIDSHELQLKSLPDSTLTWVLGLYRYHGETRRTASSLLDFEDLFGLVIDEYITQDNETVSTAVYGDITWPVTEKLNVFGGARYTRDEKDIVSTGLSNVPGTFNVNDEYTNVAAGDDWGAATWRIGADYHFSPDVMGYGSVSRGFKSGGFQESPGDSAEAVVPYDPEFITNYELGIRTQFLDRTVTLNASVYLANYTDLQVRIPSGTGLKTANAGEARIEGLETEFGWNPGNGFSVNATYAYTHARFTDYTTIESGVSVDYSGNHLTRIPDHKFTLSPAYAFNLASGAEIKVAADYVYESKIYDDQSNLPPEIRDPTSFLDARVIYTDPMDRWSFSVWGKNLTDEQTKTYEGTFAGVTFGSFNPPPTYGVTLRYNY</sequence>
<evidence type="ECO:0000256" key="6">
    <source>
        <dbReference type="ARBA" id="ARBA00023004"/>
    </source>
</evidence>
<evidence type="ECO:0000259" key="15">
    <source>
        <dbReference type="Pfam" id="PF07715"/>
    </source>
</evidence>
<organism evidence="16 17">
    <name type="scientific">Brevundimonas goettingensis</name>
    <dbReference type="NCBI Taxonomy" id="2774190"/>
    <lineage>
        <taxon>Bacteria</taxon>
        <taxon>Pseudomonadati</taxon>
        <taxon>Pseudomonadota</taxon>
        <taxon>Alphaproteobacteria</taxon>
        <taxon>Caulobacterales</taxon>
        <taxon>Caulobacteraceae</taxon>
        <taxon>Brevundimonas</taxon>
    </lineage>
</organism>
<keyword evidence="4" id="KW-0410">Iron transport</keyword>
<dbReference type="KEGG" id="bgoe:IFJ75_03230"/>
<dbReference type="GO" id="GO:0009279">
    <property type="term" value="C:cell outer membrane"/>
    <property type="evidence" value="ECO:0007669"/>
    <property type="project" value="UniProtKB-SubCell"/>
</dbReference>
<keyword evidence="3 11" id="KW-1134">Transmembrane beta strand</keyword>
<dbReference type="InterPro" id="IPR012910">
    <property type="entry name" value="Plug_dom"/>
</dbReference>
<dbReference type="PANTHER" id="PTHR32552">
    <property type="entry name" value="FERRICHROME IRON RECEPTOR-RELATED"/>
    <property type="match status" value="1"/>
</dbReference>
<evidence type="ECO:0000313" key="16">
    <source>
        <dbReference type="EMBL" id="QTC91948.1"/>
    </source>
</evidence>
<feature type="signal peptide" evidence="13">
    <location>
        <begin position="1"/>
        <end position="28"/>
    </location>
</feature>
<evidence type="ECO:0000256" key="1">
    <source>
        <dbReference type="ARBA" id="ARBA00004571"/>
    </source>
</evidence>
<accession>A0A975C164</accession>
<dbReference type="RefSeq" id="WP_207871212.1">
    <property type="nucleotide sequence ID" value="NZ_CP062222.1"/>
</dbReference>
<dbReference type="Pfam" id="PF07715">
    <property type="entry name" value="Plug"/>
    <property type="match status" value="1"/>
</dbReference>
<keyword evidence="10 11" id="KW-0998">Cell outer membrane</keyword>
<comment type="similarity">
    <text evidence="11 12">Belongs to the TonB-dependent receptor family.</text>
</comment>
<name>A0A975C164_9CAUL</name>
<protein>
    <submittedName>
        <fullName evidence="16">TonB-dependent receptor</fullName>
    </submittedName>
</protein>
<keyword evidence="16" id="KW-0675">Receptor</keyword>
<feature type="domain" description="TonB-dependent receptor plug" evidence="15">
    <location>
        <begin position="57"/>
        <end position="164"/>
    </location>
</feature>
<dbReference type="GO" id="GO:0006826">
    <property type="term" value="P:iron ion transport"/>
    <property type="evidence" value="ECO:0007669"/>
    <property type="project" value="UniProtKB-KW"/>
</dbReference>
<feature type="domain" description="TonB-dependent receptor-like beta-barrel" evidence="14">
    <location>
        <begin position="255"/>
        <end position="705"/>
    </location>
</feature>
<evidence type="ECO:0000256" key="12">
    <source>
        <dbReference type="RuleBase" id="RU003357"/>
    </source>
</evidence>
<dbReference type="Gene3D" id="2.40.170.20">
    <property type="entry name" value="TonB-dependent receptor, beta-barrel domain"/>
    <property type="match status" value="1"/>
</dbReference>
<keyword evidence="7" id="KW-0406">Ion transport</keyword>
<dbReference type="EMBL" id="CP062222">
    <property type="protein sequence ID" value="QTC91948.1"/>
    <property type="molecule type" value="Genomic_DNA"/>
</dbReference>
<dbReference type="InterPro" id="IPR000531">
    <property type="entry name" value="Beta-barrel_TonB"/>
</dbReference>
<keyword evidence="8 12" id="KW-0798">TonB box</keyword>
<evidence type="ECO:0000256" key="10">
    <source>
        <dbReference type="ARBA" id="ARBA00023237"/>
    </source>
</evidence>
<dbReference type="SUPFAM" id="SSF56935">
    <property type="entry name" value="Porins"/>
    <property type="match status" value="1"/>
</dbReference>
<comment type="subcellular location">
    <subcellularLocation>
        <location evidence="1 11">Cell outer membrane</location>
        <topology evidence="1 11">Multi-pass membrane protein</topology>
    </subcellularLocation>
</comment>
<keyword evidence="2 11" id="KW-0813">Transport</keyword>
<reference evidence="16" key="1">
    <citation type="submission" date="2020-09" db="EMBL/GenBank/DDBJ databases">
        <title>Brevundimonas sp. LVF2 isolated from a puddle in Goettingen, Germany.</title>
        <authorList>
            <person name="Friedrich I."/>
            <person name="Klassen A."/>
            <person name="Hannes N."/>
            <person name="Schneider D."/>
            <person name="Hertel R."/>
            <person name="Daniel R."/>
        </authorList>
    </citation>
    <scope>NUCLEOTIDE SEQUENCE</scope>
    <source>
        <strain evidence="16">LVF2</strain>
    </source>
</reference>
<feature type="chain" id="PRO_5037330868" evidence="13">
    <location>
        <begin position="29"/>
        <end position="739"/>
    </location>
</feature>
<evidence type="ECO:0000256" key="8">
    <source>
        <dbReference type="ARBA" id="ARBA00023077"/>
    </source>
</evidence>
<evidence type="ECO:0000256" key="9">
    <source>
        <dbReference type="ARBA" id="ARBA00023136"/>
    </source>
</evidence>
<dbReference type="InterPro" id="IPR039426">
    <property type="entry name" value="TonB-dep_rcpt-like"/>
</dbReference>
<keyword evidence="5 11" id="KW-0812">Transmembrane</keyword>
<keyword evidence="9 11" id="KW-0472">Membrane</keyword>
<evidence type="ECO:0000313" key="17">
    <source>
        <dbReference type="Proteomes" id="UP000663918"/>
    </source>
</evidence>
<dbReference type="PROSITE" id="PS52016">
    <property type="entry name" value="TONB_DEPENDENT_REC_3"/>
    <property type="match status" value="1"/>
</dbReference>
<evidence type="ECO:0000256" key="2">
    <source>
        <dbReference type="ARBA" id="ARBA00022448"/>
    </source>
</evidence>
<proteinExistence type="inferred from homology"/>
<dbReference type="PANTHER" id="PTHR32552:SF81">
    <property type="entry name" value="TONB-DEPENDENT OUTER MEMBRANE RECEPTOR"/>
    <property type="match status" value="1"/>
</dbReference>
<evidence type="ECO:0000256" key="11">
    <source>
        <dbReference type="PROSITE-ProRule" id="PRU01360"/>
    </source>
</evidence>
<evidence type="ECO:0000256" key="13">
    <source>
        <dbReference type="SAM" id="SignalP"/>
    </source>
</evidence>